<comment type="similarity">
    <text evidence="2">Belongs to the polysaccharide synthase family.</text>
</comment>
<evidence type="ECO:0000256" key="2">
    <source>
        <dbReference type="ARBA" id="ARBA00007430"/>
    </source>
</evidence>
<reference evidence="8" key="2">
    <citation type="journal article" date="2022" name="Microbiol. Resour. Announc.">
        <title>Metagenome Sequencing to Explore Phylogenomics of Terrestrial Cyanobacteria.</title>
        <authorList>
            <person name="Ward R.D."/>
            <person name="Stajich J.E."/>
            <person name="Johansen J.R."/>
            <person name="Huntemann M."/>
            <person name="Clum A."/>
            <person name="Foster B."/>
            <person name="Foster B."/>
            <person name="Roux S."/>
            <person name="Palaniappan K."/>
            <person name="Varghese N."/>
            <person name="Mukherjee S."/>
            <person name="Reddy T.B.K."/>
            <person name="Daum C."/>
            <person name="Copeland A."/>
            <person name="Chen I.A."/>
            <person name="Ivanova N.N."/>
            <person name="Kyrpides N.C."/>
            <person name="Shapiro N."/>
            <person name="Eloe-Fadrosh E.A."/>
            <person name="Pietrasiak N."/>
        </authorList>
    </citation>
    <scope>NUCLEOTIDE SEQUENCE</scope>
    <source>
        <strain evidence="8">CPER-KK1</strain>
    </source>
</reference>
<feature type="transmembrane region" description="Helical" evidence="7">
    <location>
        <begin position="41"/>
        <end position="58"/>
    </location>
</feature>
<dbReference type="PANTHER" id="PTHR30250:SF10">
    <property type="entry name" value="LIPOPOLYSACCHARIDE BIOSYNTHESIS PROTEIN WZXC"/>
    <property type="match status" value="1"/>
</dbReference>
<feature type="transmembrane region" description="Helical" evidence="7">
    <location>
        <begin position="210"/>
        <end position="227"/>
    </location>
</feature>
<organism evidence="8 9">
    <name type="scientific">Symplocastrum torsivum CPER-KK1</name>
    <dbReference type="NCBI Taxonomy" id="450513"/>
    <lineage>
        <taxon>Bacteria</taxon>
        <taxon>Bacillati</taxon>
        <taxon>Cyanobacteriota</taxon>
        <taxon>Cyanophyceae</taxon>
        <taxon>Oscillatoriophycideae</taxon>
        <taxon>Oscillatoriales</taxon>
        <taxon>Microcoleaceae</taxon>
        <taxon>Symplocastrum</taxon>
    </lineage>
</organism>
<dbReference type="AlphaFoldDB" id="A0A951PPR3"/>
<reference evidence="8" key="1">
    <citation type="submission" date="2021-05" db="EMBL/GenBank/DDBJ databases">
        <authorList>
            <person name="Pietrasiak N."/>
            <person name="Ward R."/>
            <person name="Stajich J.E."/>
            <person name="Kurbessoian T."/>
        </authorList>
    </citation>
    <scope>NUCLEOTIDE SEQUENCE</scope>
    <source>
        <strain evidence="8">CPER-KK1</strain>
    </source>
</reference>
<evidence type="ECO:0000313" key="9">
    <source>
        <dbReference type="Proteomes" id="UP000753908"/>
    </source>
</evidence>
<dbReference type="InterPro" id="IPR050833">
    <property type="entry name" value="Poly_Biosynth_Transport"/>
</dbReference>
<proteinExistence type="inferred from homology"/>
<dbReference type="Pfam" id="PF13440">
    <property type="entry name" value="Polysacc_synt_3"/>
    <property type="match status" value="1"/>
</dbReference>
<protein>
    <submittedName>
        <fullName evidence="8">Oligosaccharide flippase family protein</fullName>
    </submittedName>
</protein>
<keyword evidence="5 7" id="KW-1133">Transmembrane helix</keyword>
<dbReference type="GO" id="GO:0005886">
    <property type="term" value="C:plasma membrane"/>
    <property type="evidence" value="ECO:0007669"/>
    <property type="project" value="UniProtKB-SubCell"/>
</dbReference>
<feature type="transmembrane region" description="Helical" evidence="7">
    <location>
        <begin position="386"/>
        <end position="404"/>
    </location>
</feature>
<feature type="transmembrane region" description="Helical" evidence="7">
    <location>
        <begin position="295"/>
        <end position="318"/>
    </location>
</feature>
<comment type="subcellular location">
    <subcellularLocation>
        <location evidence="1">Cell membrane</location>
        <topology evidence="1">Multi-pass membrane protein</topology>
    </subcellularLocation>
</comment>
<feature type="transmembrane region" description="Helical" evidence="7">
    <location>
        <begin position="416"/>
        <end position="436"/>
    </location>
</feature>
<accession>A0A951PPR3</accession>
<evidence type="ECO:0000256" key="5">
    <source>
        <dbReference type="ARBA" id="ARBA00022989"/>
    </source>
</evidence>
<sequence>MSSLKKLAIRGTIWTIAGYGTSQALRLGGNLILTRLLEPELFGLMALVYVFITGLQLFSDLGIGTSVVQNKRGDDPAFLNTAWTLQVVRGIFLWLCSLLLAWPVAQFYNEQKLLWLIPVVALTALISGFESTAIYTLNRHIAVGQLAMFEFGRQVISLTVTIIWASFDQSIRALVIGTLVSEVVGLVWSYRMIPNSSNRFAWDKEAAKELFSFGKWIFLSTAMTFFAEQMDRLIFGKVFTLELLGIYGVALTFADLPRNVTNAISGKVIFPAISKLTDLPRQEIRAKLLHNRKPILLAVTFGLTGLICFGDILIKVLYDSRYIDAAWMLPILALGIWPRMLCNTNEPSLFAIGKPQYSTVGQVTRFLCTSIGMLVGFHFFKVPGAIIAVALNDLFYYSVVNYGLWREGLSGLRQDIFATALLVGLLALVLTARFSLGLGLPIDGLLYQ</sequence>
<feature type="transmembrane region" description="Helical" evidence="7">
    <location>
        <begin position="78"/>
        <end position="101"/>
    </location>
</feature>
<gene>
    <name evidence="8" type="ORF">KME25_24230</name>
</gene>
<evidence type="ECO:0000256" key="4">
    <source>
        <dbReference type="ARBA" id="ARBA00022692"/>
    </source>
</evidence>
<keyword evidence="3" id="KW-1003">Cell membrane</keyword>
<dbReference type="EMBL" id="JAHHIF010000043">
    <property type="protein sequence ID" value="MBW4547521.1"/>
    <property type="molecule type" value="Genomic_DNA"/>
</dbReference>
<feature type="transmembrane region" description="Helical" evidence="7">
    <location>
        <begin position="113"/>
        <end position="135"/>
    </location>
</feature>
<keyword evidence="6 7" id="KW-0472">Membrane</keyword>
<evidence type="ECO:0000256" key="6">
    <source>
        <dbReference type="ARBA" id="ARBA00023136"/>
    </source>
</evidence>
<dbReference type="Proteomes" id="UP000753908">
    <property type="component" value="Unassembled WGS sequence"/>
</dbReference>
<keyword evidence="4 7" id="KW-0812">Transmembrane</keyword>
<name>A0A951PPR3_9CYAN</name>
<evidence type="ECO:0000313" key="8">
    <source>
        <dbReference type="EMBL" id="MBW4547521.1"/>
    </source>
</evidence>
<comment type="caution">
    <text evidence="8">The sequence shown here is derived from an EMBL/GenBank/DDBJ whole genome shotgun (WGS) entry which is preliminary data.</text>
</comment>
<dbReference type="PANTHER" id="PTHR30250">
    <property type="entry name" value="PST FAMILY PREDICTED COLANIC ACID TRANSPORTER"/>
    <property type="match status" value="1"/>
</dbReference>
<evidence type="ECO:0000256" key="1">
    <source>
        <dbReference type="ARBA" id="ARBA00004651"/>
    </source>
</evidence>
<feature type="transmembrane region" description="Helical" evidence="7">
    <location>
        <begin position="171"/>
        <end position="190"/>
    </location>
</feature>
<evidence type="ECO:0000256" key="3">
    <source>
        <dbReference type="ARBA" id="ARBA00022475"/>
    </source>
</evidence>
<evidence type="ECO:0000256" key="7">
    <source>
        <dbReference type="SAM" id="Phobius"/>
    </source>
</evidence>